<protein>
    <submittedName>
        <fullName evidence="3">Septum formation initiator</fullName>
    </submittedName>
</protein>
<evidence type="ECO:0000313" key="3">
    <source>
        <dbReference type="EMBL" id="ACB77023.1"/>
    </source>
</evidence>
<proteinExistence type="predicted"/>
<dbReference type="AlphaFoldDB" id="B1ZYC5"/>
<reference evidence="3 4" key="1">
    <citation type="journal article" date="2011" name="J. Bacteriol.">
        <title>Genome sequence of the verrucomicrobium Opitutus terrae PB90-1, an abundant inhabitant of rice paddy soil ecosystems.</title>
        <authorList>
            <person name="van Passel M.W."/>
            <person name="Kant R."/>
            <person name="Palva A."/>
            <person name="Copeland A."/>
            <person name="Lucas S."/>
            <person name="Lapidus A."/>
            <person name="Glavina del Rio T."/>
            <person name="Pitluck S."/>
            <person name="Goltsman E."/>
            <person name="Clum A."/>
            <person name="Sun H."/>
            <person name="Schmutz J."/>
            <person name="Larimer F.W."/>
            <person name="Land M.L."/>
            <person name="Hauser L."/>
            <person name="Kyrpides N."/>
            <person name="Mikhailova N."/>
            <person name="Richardson P.P."/>
            <person name="Janssen P.H."/>
            <person name="de Vos W.M."/>
            <person name="Smidt H."/>
        </authorList>
    </citation>
    <scope>NUCLEOTIDE SEQUENCE [LARGE SCALE GENOMIC DNA]</scope>
    <source>
        <strain evidence="4">DSM 11246 / JCM 15787 / PB90-1</strain>
    </source>
</reference>
<keyword evidence="4" id="KW-1185">Reference proteome</keyword>
<dbReference type="Pfam" id="PF04977">
    <property type="entry name" value="DivIC"/>
    <property type="match status" value="1"/>
</dbReference>
<evidence type="ECO:0000256" key="2">
    <source>
        <dbReference type="SAM" id="Phobius"/>
    </source>
</evidence>
<feature type="transmembrane region" description="Helical" evidence="2">
    <location>
        <begin position="36"/>
        <end position="57"/>
    </location>
</feature>
<evidence type="ECO:0000313" key="4">
    <source>
        <dbReference type="Proteomes" id="UP000007013"/>
    </source>
</evidence>
<dbReference type="EMBL" id="CP001032">
    <property type="protein sequence ID" value="ACB77023.1"/>
    <property type="molecule type" value="Genomic_DNA"/>
</dbReference>
<keyword evidence="1" id="KW-0175">Coiled coil</keyword>
<dbReference type="KEGG" id="ote:Oter_3748"/>
<keyword evidence="2" id="KW-0472">Membrane</keyword>
<name>B1ZYC5_OPITP</name>
<dbReference type="HOGENOM" id="CLU_164002_0_0_0"/>
<dbReference type="STRING" id="452637.Oter_3748"/>
<accession>B1ZYC5</accession>
<keyword evidence="2" id="KW-1133">Transmembrane helix</keyword>
<gene>
    <name evidence="3" type="ordered locus">Oter_3748</name>
</gene>
<organism evidence="3 4">
    <name type="scientific">Opitutus terrae (strain DSM 11246 / JCM 15787 / PB90-1)</name>
    <dbReference type="NCBI Taxonomy" id="452637"/>
    <lineage>
        <taxon>Bacteria</taxon>
        <taxon>Pseudomonadati</taxon>
        <taxon>Verrucomicrobiota</taxon>
        <taxon>Opitutia</taxon>
        <taxon>Opitutales</taxon>
        <taxon>Opitutaceae</taxon>
        <taxon>Opitutus</taxon>
    </lineage>
</organism>
<dbReference type="InterPro" id="IPR007060">
    <property type="entry name" value="FtsL/DivIC"/>
</dbReference>
<keyword evidence="2" id="KW-0812">Transmembrane</keyword>
<evidence type="ECO:0000256" key="1">
    <source>
        <dbReference type="SAM" id="Coils"/>
    </source>
</evidence>
<feature type="coiled-coil region" evidence="1">
    <location>
        <begin position="63"/>
        <end position="97"/>
    </location>
</feature>
<dbReference type="Proteomes" id="UP000007013">
    <property type="component" value="Chromosome"/>
</dbReference>
<sequence>MGGDSLGWAFSRPEKICVAETRARLITADFVSLRRIIVSLYLLLFLGIGAASGIYFWQAREEYARLRQLEAASQRRLAELEARLLEQEKILERLRNDPVYVEKVIRRRLGYAKPEEYIFRFED</sequence>
<dbReference type="eggNOG" id="COG2919">
    <property type="taxonomic scope" value="Bacteria"/>
</dbReference>